<name>A0A8S5LCK6_9CAUD</name>
<feature type="region of interest" description="Disordered" evidence="1">
    <location>
        <begin position="23"/>
        <end position="43"/>
    </location>
</feature>
<reference evidence="2" key="1">
    <citation type="journal article" date="2021" name="Proc. Natl. Acad. Sci. U.S.A.">
        <title>A Catalog of Tens of Thousands of Viruses from Human Metagenomes Reveals Hidden Associations with Chronic Diseases.</title>
        <authorList>
            <person name="Tisza M.J."/>
            <person name="Buck C.B."/>
        </authorList>
    </citation>
    <scope>NUCLEOTIDE SEQUENCE</scope>
    <source>
        <strain evidence="2">CtYKh4</strain>
    </source>
</reference>
<protein>
    <submittedName>
        <fullName evidence="2">Uncharacterized protein</fullName>
    </submittedName>
</protein>
<dbReference type="EMBL" id="BK014682">
    <property type="protein sequence ID" value="DAD67680.1"/>
    <property type="molecule type" value="Genomic_DNA"/>
</dbReference>
<evidence type="ECO:0000256" key="1">
    <source>
        <dbReference type="SAM" id="MobiDB-lite"/>
    </source>
</evidence>
<organism evidence="2">
    <name type="scientific">Siphoviridae sp. ctYKh4</name>
    <dbReference type="NCBI Taxonomy" id="2823586"/>
    <lineage>
        <taxon>Viruses</taxon>
        <taxon>Duplodnaviria</taxon>
        <taxon>Heunggongvirae</taxon>
        <taxon>Uroviricota</taxon>
        <taxon>Caudoviricetes</taxon>
    </lineage>
</organism>
<sequence>MVRLLHQVIFHCKIKNSPDCYQQPGEKDENQIRWMKWSPKTPI</sequence>
<accession>A0A8S5LCK6</accession>
<proteinExistence type="predicted"/>
<evidence type="ECO:0000313" key="2">
    <source>
        <dbReference type="EMBL" id="DAD67680.1"/>
    </source>
</evidence>